<accession>A0LIU6</accession>
<dbReference type="GO" id="GO:0004222">
    <property type="term" value="F:metalloendopeptidase activity"/>
    <property type="evidence" value="ECO:0007669"/>
    <property type="project" value="TreeGrafter"/>
</dbReference>
<dbReference type="FunFam" id="3.30.830.10:FF:000034">
    <property type="entry name" value="presequence protease 1, chloroplastic/mitochondrial"/>
    <property type="match status" value="1"/>
</dbReference>
<dbReference type="Gene3D" id="3.30.830.10">
    <property type="entry name" value="Metalloenzyme, LuxS/M16 peptidase-like"/>
    <property type="match status" value="4"/>
</dbReference>
<dbReference type="SUPFAM" id="SSF63411">
    <property type="entry name" value="LuxS/MPP-like metallohydrolase"/>
    <property type="match status" value="4"/>
</dbReference>
<organism evidence="2 3">
    <name type="scientific">Syntrophobacter fumaroxidans (strain DSM 10017 / MPOB)</name>
    <dbReference type="NCBI Taxonomy" id="335543"/>
    <lineage>
        <taxon>Bacteria</taxon>
        <taxon>Pseudomonadati</taxon>
        <taxon>Thermodesulfobacteriota</taxon>
        <taxon>Syntrophobacteria</taxon>
        <taxon>Syntrophobacterales</taxon>
        <taxon>Syntrophobacteraceae</taxon>
        <taxon>Syntrophobacter</taxon>
    </lineage>
</organism>
<dbReference type="InterPro" id="IPR055130">
    <property type="entry name" value="PreP_C"/>
</dbReference>
<gene>
    <name evidence="2" type="ordered locus">Sfum_1661</name>
</gene>
<feature type="domain" description="Peptidase M16C associated" evidence="1">
    <location>
        <begin position="463"/>
        <end position="712"/>
    </location>
</feature>
<dbReference type="Pfam" id="PF05193">
    <property type="entry name" value="Peptidase_M16_C"/>
    <property type="match status" value="1"/>
</dbReference>
<sequence length="976" mass="109839">MTVHNGFELLKQQYVPEISTEIKVLRHVGTGAQVLSLINDDENKVFGISFRTPPEDSTGVAHILEHSVLCGSRKFPVKEPFVELLKGSLKTFLNAFTYPDKTCYPVASQNDKDFYNLIDVYLDAVFHPLITPYIFQQEGWHYELESEDSSLSYKGVVFNEMKGAYSSPDNLLAEYSQQSLFPESTYGLDSGGNPEKIPDLTYERFKAFHERHYHPSNAYIYFYGNDDPEKRLRFLRTYLDDFSAVPADSSVGLQPFFDAPRRIRRGFASGTEAGHGRGAKPRGMMTLNWLLPETSNATLNLSLQVLRHILIGMPGSPLRKALIDSGLGDDLAGTGLENELRQAYFSTGLKGIDTDQADHVEKLILDTLAGLAGDGIAPEFVEAALNTVEFRLRENNAGGYPRGLVLMLRALSTWLYDGDPAALLAFEAPLEAVKSSAAAGKRYFEGMIERHFLQNPHRTTLILKPDPTRADAEEARERERLAAVRSTMSAEQLRAVVENTRELRRRQEAPDSPEALAAIPTLKREDLERTNKKIPMEETFPEGSRLLFHDIHTNGIFYLDMAFDIHSLPQHALPFAPLFGRALVEIGTETEDFVSLSTRISRRTGGIRPDVFTSAVRSSPHGAARLILRGKSTVPRAGELFSILRDVLLTVKLDDRERFRQMVLEEKARQEQRLIPGGHQMVNLRLRAHFGEADWAAEQTSGISYLTFLRKLVSDIDENWSGILATLEDLRHVLINRTGMIFNVTADRSDWSRVRGDFEQFVRELPARPPGRCDWHPKHNPELEGLLIPSQVNYVGKGLDLYRLGYRFHGSVQVITAYLRNSWLWEQVRVQGGAYGAMCLFDRISGILTFVSYRDPNLDRTLEAFDRAADFLRTVNLSEDELTKAIVGAIGTLDTYLLPDARGYVSMLRTITGDMEEDRQRMRDEILATTTRDFRDFAEVLDAVRHHAIVKVLGSKAAVDDSPIGRSGKIELVTVL</sequence>
<dbReference type="InterPro" id="IPR007863">
    <property type="entry name" value="Peptidase_M16_C"/>
</dbReference>
<dbReference type="OrthoDB" id="9762027at2"/>
<evidence type="ECO:0000313" key="3">
    <source>
        <dbReference type="Proteomes" id="UP000001784"/>
    </source>
</evidence>
<dbReference type="GO" id="GO:0016485">
    <property type="term" value="P:protein processing"/>
    <property type="evidence" value="ECO:0007669"/>
    <property type="project" value="TreeGrafter"/>
</dbReference>
<evidence type="ECO:0000313" key="2">
    <source>
        <dbReference type="EMBL" id="ABK17348.1"/>
    </source>
</evidence>
<dbReference type="InterPro" id="IPR013578">
    <property type="entry name" value="Peptidase_M16C_assoc"/>
</dbReference>
<dbReference type="PANTHER" id="PTHR43016">
    <property type="entry name" value="PRESEQUENCE PROTEASE"/>
    <property type="match status" value="1"/>
</dbReference>
<dbReference type="InParanoid" id="A0LIU6"/>
<dbReference type="MEROPS" id="M16.012"/>
<dbReference type="AlphaFoldDB" id="A0LIU6"/>
<dbReference type="InterPro" id="IPR011765">
    <property type="entry name" value="Pept_M16_N"/>
</dbReference>
<protein>
    <submittedName>
        <fullName evidence="2">PreP peptidase. Metallo peptidase. MEROPS family M16C</fullName>
    </submittedName>
</protein>
<dbReference type="RefSeq" id="WP_011698518.1">
    <property type="nucleotide sequence ID" value="NC_008554.1"/>
</dbReference>
<reference evidence="2 3" key="1">
    <citation type="submission" date="2006-10" db="EMBL/GenBank/DDBJ databases">
        <title>Complete sequence of Syntrophobacter fumaroxidans MPOB.</title>
        <authorList>
            <consortium name="US DOE Joint Genome Institute"/>
            <person name="Copeland A."/>
            <person name="Lucas S."/>
            <person name="Lapidus A."/>
            <person name="Barry K."/>
            <person name="Detter J.C."/>
            <person name="Glavina del Rio T."/>
            <person name="Hammon N."/>
            <person name="Israni S."/>
            <person name="Pitluck S."/>
            <person name="Goltsman E.G."/>
            <person name="Martinez M."/>
            <person name="Schmutz J."/>
            <person name="Larimer F."/>
            <person name="Land M."/>
            <person name="Hauser L."/>
            <person name="Kyrpides N."/>
            <person name="Kim E."/>
            <person name="Boone D.R."/>
            <person name="Brockman F."/>
            <person name="Culley D."/>
            <person name="Ferry J."/>
            <person name="Gunsalus R."/>
            <person name="McInerney M.J."/>
            <person name="Morrison M."/>
            <person name="Plugge C."/>
            <person name="Rohlin L."/>
            <person name="Scholten J."/>
            <person name="Sieber J."/>
            <person name="Stams A.J.M."/>
            <person name="Worm P."/>
            <person name="Henstra A.M."/>
            <person name="Richardson P."/>
        </authorList>
    </citation>
    <scope>NUCLEOTIDE SEQUENCE [LARGE SCALE GENOMIC DNA]</scope>
    <source>
        <strain evidence="3">DSM 10017 / MPOB</strain>
    </source>
</reference>
<keyword evidence="3" id="KW-1185">Reference proteome</keyword>
<name>A0LIU6_SYNFM</name>
<proteinExistence type="predicted"/>
<dbReference type="Pfam" id="PF00675">
    <property type="entry name" value="Peptidase_M16"/>
    <property type="match status" value="1"/>
</dbReference>
<dbReference type="HOGENOM" id="CLU_009165_1_0_7"/>
<dbReference type="InterPro" id="IPR011249">
    <property type="entry name" value="Metalloenz_LuxS/M16"/>
</dbReference>
<dbReference type="SMART" id="SM01264">
    <property type="entry name" value="M16C_associated"/>
    <property type="match status" value="1"/>
</dbReference>
<dbReference type="GO" id="GO:0046872">
    <property type="term" value="F:metal ion binding"/>
    <property type="evidence" value="ECO:0007669"/>
    <property type="project" value="InterPro"/>
</dbReference>
<dbReference type="PANTHER" id="PTHR43016:SF13">
    <property type="entry name" value="PRESEQUENCE PROTEASE, MITOCHONDRIAL"/>
    <property type="match status" value="1"/>
</dbReference>
<dbReference type="eggNOG" id="COG1026">
    <property type="taxonomic scope" value="Bacteria"/>
</dbReference>
<evidence type="ECO:0000259" key="1">
    <source>
        <dbReference type="SMART" id="SM01264"/>
    </source>
</evidence>
<dbReference type="Pfam" id="PF22516">
    <property type="entry name" value="PreP_C"/>
    <property type="match status" value="1"/>
</dbReference>
<dbReference type="STRING" id="335543.Sfum_1661"/>
<dbReference type="Pfam" id="PF08367">
    <property type="entry name" value="M16C_assoc"/>
    <property type="match status" value="1"/>
</dbReference>
<dbReference type="KEGG" id="sfu:Sfum_1661"/>
<dbReference type="Proteomes" id="UP000001784">
    <property type="component" value="Chromosome"/>
</dbReference>
<dbReference type="EMBL" id="CP000478">
    <property type="protein sequence ID" value="ABK17348.1"/>
    <property type="molecule type" value="Genomic_DNA"/>
</dbReference>